<dbReference type="InterPro" id="IPR036388">
    <property type="entry name" value="WH-like_DNA-bd_sf"/>
</dbReference>
<dbReference type="InterPro" id="IPR011008">
    <property type="entry name" value="Dimeric_a/b-barrel"/>
</dbReference>
<dbReference type="PROSITE" id="PS50956">
    <property type="entry name" value="HTH_ASNC_2"/>
    <property type="match status" value="1"/>
</dbReference>
<dbReference type="RefSeq" id="WP_058286392.1">
    <property type="nucleotide sequence ID" value="NZ_CYSR01000022.1"/>
</dbReference>
<dbReference type="SMART" id="SM00344">
    <property type="entry name" value="HTH_ASNC"/>
    <property type="match status" value="1"/>
</dbReference>
<keyword evidence="2" id="KW-0238">DNA-binding</keyword>
<feature type="domain" description="HTH asnC-type" evidence="4">
    <location>
        <begin position="1"/>
        <end position="72"/>
    </location>
</feature>
<accession>A0A0P1HAF2</accession>
<dbReference type="AlphaFoldDB" id="A0A0P1HAF2"/>
<keyword evidence="3" id="KW-0804">Transcription</keyword>
<dbReference type="Gene3D" id="1.10.10.10">
    <property type="entry name" value="Winged helix-like DNA-binding domain superfamily/Winged helix DNA-binding domain"/>
    <property type="match status" value="1"/>
</dbReference>
<evidence type="ECO:0000256" key="2">
    <source>
        <dbReference type="ARBA" id="ARBA00023125"/>
    </source>
</evidence>
<dbReference type="GO" id="GO:0043565">
    <property type="term" value="F:sequence-specific DNA binding"/>
    <property type="evidence" value="ECO:0007669"/>
    <property type="project" value="InterPro"/>
</dbReference>
<dbReference type="PRINTS" id="PR00033">
    <property type="entry name" value="HTHASNC"/>
</dbReference>
<gene>
    <name evidence="5" type="ORF">PHA8399_02437</name>
</gene>
<dbReference type="Pfam" id="PF13412">
    <property type="entry name" value="HTH_24"/>
    <property type="match status" value="1"/>
</dbReference>
<name>A0A0P1HAF2_9RHOB</name>
<dbReference type="Gene3D" id="3.30.70.920">
    <property type="match status" value="1"/>
</dbReference>
<dbReference type="InterPro" id="IPR019887">
    <property type="entry name" value="Tscrpt_reg_AsnC/Lrp_C"/>
</dbReference>
<dbReference type="EMBL" id="CYSR01000022">
    <property type="protein sequence ID" value="CUI00309.1"/>
    <property type="molecule type" value="Genomic_DNA"/>
</dbReference>
<evidence type="ECO:0000259" key="4">
    <source>
        <dbReference type="PROSITE" id="PS50956"/>
    </source>
</evidence>
<dbReference type="Pfam" id="PF01037">
    <property type="entry name" value="AsnC_trans_reg"/>
    <property type="match status" value="1"/>
</dbReference>
<dbReference type="PANTHER" id="PTHR30154">
    <property type="entry name" value="LEUCINE-RESPONSIVE REGULATORY PROTEIN"/>
    <property type="match status" value="1"/>
</dbReference>
<evidence type="ECO:0000256" key="1">
    <source>
        <dbReference type="ARBA" id="ARBA00023015"/>
    </source>
</evidence>
<evidence type="ECO:0000313" key="5">
    <source>
        <dbReference type="EMBL" id="CUI00309.1"/>
    </source>
</evidence>
<proteinExistence type="predicted"/>
<dbReference type="InterPro" id="IPR000485">
    <property type="entry name" value="AsnC-type_HTH_dom"/>
</dbReference>
<organism evidence="5 6">
    <name type="scientific">Leisingera aquaemixtae</name>
    <dbReference type="NCBI Taxonomy" id="1396826"/>
    <lineage>
        <taxon>Bacteria</taxon>
        <taxon>Pseudomonadati</taxon>
        <taxon>Pseudomonadota</taxon>
        <taxon>Alphaproteobacteria</taxon>
        <taxon>Rhodobacterales</taxon>
        <taxon>Roseobacteraceae</taxon>
        <taxon>Leisingera</taxon>
    </lineage>
</organism>
<keyword evidence="1" id="KW-0805">Transcription regulation</keyword>
<dbReference type="InterPro" id="IPR036390">
    <property type="entry name" value="WH_DNA-bd_sf"/>
</dbReference>
<dbReference type="SUPFAM" id="SSF46785">
    <property type="entry name" value="Winged helix' DNA-binding domain"/>
    <property type="match status" value="1"/>
</dbReference>
<dbReference type="SUPFAM" id="SSF54909">
    <property type="entry name" value="Dimeric alpha+beta barrel"/>
    <property type="match status" value="1"/>
</dbReference>
<sequence>MDGFQRKVIRLLSENSRASVSDIASELGASRKKVKETIDRLVDKKIIKRFTIELAADAEFTSQPFRAVFNIRLVAPNCRQLFADLQKHDEILGAWSISSSDIDMMVLVEAKDVEAVENVRNSVARHPLVQTMYTNSILTTWRDPRSNPRRDVEADV</sequence>
<dbReference type="GO" id="GO:0005829">
    <property type="term" value="C:cytosol"/>
    <property type="evidence" value="ECO:0007669"/>
    <property type="project" value="TreeGrafter"/>
</dbReference>
<dbReference type="STRING" id="1396826.PHA8399_02437"/>
<protein>
    <recommendedName>
        <fullName evidence="4">HTH asnC-type domain-containing protein</fullName>
    </recommendedName>
</protein>
<dbReference type="InterPro" id="IPR019888">
    <property type="entry name" value="Tscrpt_reg_AsnC-like"/>
</dbReference>
<evidence type="ECO:0000313" key="6">
    <source>
        <dbReference type="Proteomes" id="UP000051326"/>
    </source>
</evidence>
<dbReference type="PANTHER" id="PTHR30154:SF34">
    <property type="entry name" value="TRANSCRIPTIONAL REGULATOR AZLB"/>
    <property type="match status" value="1"/>
</dbReference>
<evidence type="ECO:0000256" key="3">
    <source>
        <dbReference type="ARBA" id="ARBA00023163"/>
    </source>
</evidence>
<dbReference type="GO" id="GO:0043200">
    <property type="term" value="P:response to amino acid"/>
    <property type="evidence" value="ECO:0007669"/>
    <property type="project" value="TreeGrafter"/>
</dbReference>
<dbReference type="Proteomes" id="UP000051326">
    <property type="component" value="Unassembled WGS sequence"/>
</dbReference>
<reference evidence="5 6" key="1">
    <citation type="submission" date="2015-09" db="EMBL/GenBank/DDBJ databases">
        <authorList>
            <consortium name="Swine Surveillance"/>
        </authorList>
    </citation>
    <scope>NUCLEOTIDE SEQUENCE [LARGE SCALE GENOMIC DNA]</scope>
    <source>
        <strain evidence="5 6">CECT 8399</strain>
    </source>
</reference>